<evidence type="ECO:0000256" key="2">
    <source>
        <dbReference type="ARBA" id="ARBA00007193"/>
    </source>
</evidence>
<evidence type="ECO:0000256" key="5">
    <source>
        <dbReference type="ARBA" id="ARBA00022692"/>
    </source>
</evidence>
<dbReference type="Pfam" id="PF00858">
    <property type="entry name" value="ASC"/>
    <property type="match status" value="1"/>
</dbReference>
<reference evidence="14 15" key="1">
    <citation type="submission" date="2015-07" db="EMBL/GenBank/DDBJ databases">
        <title>The genome of Habropoda laboriosa.</title>
        <authorList>
            <person name="Pan H."/>
            <person name="Kapheim K."/>
        </authorList>
    </citation>
    <scope>NUCLEOTIDE SEQUENCE [LARGE SCALE GENOMIC DNA]</scope>
    <source>
        <strain evidence="14">0110345459</strain>
    </source>
</reference>
<keyword evidence="7" id="KW-0915">Sodium</keyword>
<evidence type="ECO:0000256" key="8">
    <source>
        <dbReference type="ARBA" id="ARBA00023065"/>
    </source>
</evidence>
<feature type="transmembrane region" description="Helical" evidence="13">
    <location>
        <begin position="60"/>
        <end position="80"/>
    </location>
</feature>
<evidence type="ECO:0000256" key="4">
    <source>
        <dbReference type="ARBA" id="ARBA00022461"/>
    </source>
</evidence>
<evidence type="ECO:0000256" key="6">
    <source>
        <dbReference type="ARBA" id="ARBA00022989"/>
    </source>
</evidence>
<dbReference type="OrthoDB" id="6021021at2759"/>
<evidence type="ECO:0000256" key="1">
    <source>
        <dbReference type="ARBA" id="ARBA00004141"/>
    </source>
</evidence>
<protein>
    <submittedName>
        <fullName evidence="14">Sodium channel protein Nach</fullName>
    </submittedName>
</protein>
<evidence type="ECO:0000256" key="9">
    <source>
        <dbReference type="ARBA" id="ARBA00023136"/>
    </source>
</evidence>
<keyword evidence="8 12" id="KW-0406">Ion transport</keyword>
<accession>A0A0L7RDT9</accession>
<evidence type="ECO:0000256" key="11">
    <source>
        <dbReference type="ARBA" id="ARBA00023303"/>
    </source>
</evidence>
<dbReference type="EMBL" id="KQ414612">
    <property type="protein sequence ID" value="KOC69152.1"/>
    <property type="molecule type" value="Genomic_DNA"/>
</dbReference>
<dbReference type="GO" id="GO:0015280">
    <property type="term" value="F:ligand-gated sodium channel activity"/>
    <property type="evidence" value="ECO:0007669"/>
    <property type="project" value="TreeGrafter"/>
</dbReference>
<comment type="subcellular location">
    <subcellularLocation>
        <location evidence="1">Membrane</location>
        <topology evidence="1">Multi-pass membrane protein</topology>
    </subcellularLocation>
</comment>
<dbReference type="GO" id="GO:0005886">
    <property type="term" value="C:plasma membrane"/>
    <property type="evidence" value="ECO:0007669"/>
    <property type="project" value="TreeGrafter"/>
</dbReference>
<keyword evidence="9 13" id="KW-0472">Membrane</keyword>
<evidence type="ECO:0000256" key="10">
    <source>
        <dbReference type="ARBA" id="ARBA00023201"/>
    </source>
</evidence>
<evidence type="ECO:0000313" key="15">
    <source>
        <dbReference type="Proteomes" id="UP000053825"/>
    </source>
</evidence>
<dbReference type="Proteomes" id="UP000053825">
    <property type="component" value="Unassembled WGS sequence"/>
</dbReference>
<organism evidence="14 15">
    <name type="scientific">Habropoda laboriosa</name>
    <dbReference type="NCBI Taxonomy" id="597456"/>
    <lineage>
        <taxon>Eukaryota</taxon>
        <taxon>Metazoa</taxon>
        <taxon>Ecdysozoa</taxon>
        <taxon>Arthropoda</taxon>
        <taxon>Hexapoda</taxon>
        <taxon>Insecta</taxon>
        <taxon>Pterygota</taxon>
        <taxon>Neoptera</taxon>
        <taxon>Endopterygota</taxon>
        <taxon>Hymenoptera</taxon>
        <taxon>Apocrita</taxon>
        <taxon>Aculeata</taxon>
        <taxon>Apoidea</taxon>
        <taxon>Anthophila</taxon>
        <taxon>Apidae</taxon>
        <taxon>Habropoda</taxon>
    </lineage>
</organism>
<gene>
    <name evidence="14" type="ORF">WH47_07603</name>
</gene>
<comment type="similarity">
    <text evidence="2 12">Belongs to the amiloride-sensitive sodium channel (TC 1.A.6) family.</text>
</comment>
<evidence type="ECO:0000256" key="7">
    <source>
        <dbReference type="ARBA" id="ARBA00023053"/>
    </source>
</evidence>
<dbReference type="STRING" id="597456.A0A0L7RDT9"/>
<sequence>MNACKHFYPKKYSCFHYIELGSRSTFTQTVKRSFRVYCENTGLHGFRYIVTSKTTFDKTIWFTICLSALVFCVMLMLRLWHYFSNNPTVTIIDTSNPIRELHFPGITICNNNKVFKPHADKIAEKLLINGFDSDMSNKLFSSLMKLIRPDKIEIDNATASLALDILGYSVDRLMLELMQPCNLLLVRCSWLGKLYDCNKIFKTVKSNEGFCCGFNYHYDLSADYSNEYAWLMNITMIAEDLHKSNSSDTLPGVGKILHVPGTGRDIGLAVALNIDPENYKSSVRQFVGATVLIHDPQDYPDIGAQSVTLQPAHVMAITLAGTKIQSSKDIQNIPLRKRMCLFDGETPGERAYSYQTCISECIQQKTYGSCGCLPFFYPDEHPNERTCYLTDVDCILAHRRNLSQVNLSHINDCNCLPQCNDKSYEVVSESIPVGNVGYDSEITRNLNIKNTSFLYVYFRDATYLEYRKETIIGWDSLLASFGGIFGLCLGGSVISLVEFLYYLLTDFFGIRKRKERIQNDLPPASKLFVSMPTNMHLKKCNTTLNQRTFLEWNQ</sequence>
<dbReference type="InterPro" id="IPR001873">
    <property type="entry name" value="ENaC"/>
</dbReference>
<feature type="transmembrane region" description="Helical" evidence="13">
    <location>
        <begin position="477"/>
        <end position="504"/>
    </location>
</feature>
<dbReference type="Gene3D" id="1.10.287.770">
    <property type="entry name" value="YojJ-like"/>
    <property type="match status" value="1"/>
</dbReference>
<keyword evidence="15" id="KW-1185">Reference proteome</keyword>
<keyword evidence="3 12" id="KW-0813">Transport</keyword>
<evidence type="ECO:0000313" key="14">
    <source>
        <dbReference type="EMBL" id="KOC69152.1"/>
    </source>
</evidence>
<keyword evidence="5 12" id="KW-0812">Transmembrane</keyword>
<proteinExistence type="inferred from homology"/>
<evidence type="ECO:0000256" key="12">
    <source>
        <dbReference type="RuleBase" id="RU000679"/>
    </source>
</evidence>
<evidence type="ECO:0000256" key="13">
    <source>
        <dbReference type="SAM" id="Phobius"/>
    </source>
</evidence>
<dbReference type="AlphaFoldDB" id="A0A0L7RDT9"/>
<dbReference type="PRINTS" id="PR01078">
    <property type="entry name" value="AMINACHANNEL"/>
</dbReference>
<name>A0A0L7RDT9_9HYME</name>
<keyword evidence="6 13" id="KW-1133">Transmembrane helix</keyword>
<keyword evidence="10 12" id="KW-0739">Sodium transport</keyword>
<keyword evidence="4 12" id="KW-0894">Sodium channel</keyword>
<dbReference type="PANTHER" id="PTHR11690:SF237">
    <property type="entry name" value="PICKPOCKET 16-RELATED"/>
    <property type="match status" value="1"/>
</dbReference>
<evidence type="ECO:0000256" key="3">
    <source>
        <dbReference type="ARBA" id="ARBA00022448"/>
    </source>
</evidence>
<dbReference type="Gene3D" id="2.60.470.10">
    <property type="entry name" value="Acid-sensing ion channels like domains"/>
    <property type="match status" value="1"/>
</dbReference>
<keyword evidence="11 12" id="KW-0407">Ion channel</keyword>
<dbReference type="PANTHER" id="PTHR11690">
    <property type="entry name" value="AMILORIDE-SENSITIVE SODIUM CHANNEL-RELATED"/>
    <property type="match status" value="1"/>
</dbReference>